<proteinExistence type="inferred from homology"/>
<evidence type="ECO:0000259" key="6">
    <source>
        <dbReference type="PROSITE" id="PS50240"/>
    </source>
</evidence>
<comment type="caution">
    <text evidence="7">The sequence shown here is derived from an EMBL/GenBank/DDBJ whole genome shotgun (WGS) entry which is preliminary data.</text>
</comment>
<feature type="region of interest" description="Disordered" evidence="5">
    <location>
        <begin position="1"/>
        <end position="39"/>
    </location>
</feature>
<evidence type="ECO:0000256" key="1">
    <source>
        <dbReference type="ARBA" id="ARBA00007664"/>
    </source>
</evidence>
<evidence type="ECO:0000256" key="5">
    <source>
        <dbReference type="SAM" id="MobiDB-lite"/>
    </source>
</evidence>
<comment type="similarity">
    <text evidence="1">Belongs to the peptidase S1 family.</text>
</comment>
<dbReference type="CDD" id="cd00190">
    <property type="entry name" value="Tryp_SPc"/>
    <property type="match status" value="1"/>
</dbReference>
<evidence type="ECO:0000256" key="2">
    <source>
        <dbReference type="ARBA" id="ARBA00023026"/>
    </source>
</evidence>
<evidence type="ECO:0000256" key="3">
    <source>
        <dbReference type="ARBA" id="ARBA00023157"/>
    </source>
</evidence>
<dbReference type="SMART" id="SM00020">
    <property type="entry name" value="Tryp_SPc"/>
    <property type="match status" value="1"/>
</dbReference>
<dbReference type="SUPFAM" id="SSF50494">
    <property type="entry name" value="Trypsin-like serine proteases"/>
    <property type="match status" value="1"/>
</dbReference>
<keyword evidence="4" id="KW-0378">Hydrolase</keyword>
<dbReference type="PRINTS" id="PR00722">
    <property type="entry name" value="CHYMOTRYPSIN"/>
</dbReference>
<sequence>MAKLSPWNQHFSSNTSNDDENPATAVNDSSPTEDADGSANTGGSLLLSKAIKLGLVLVALSVGVICITQALSSSNTIDSTSQMKGLTNVASRIIGGDETQSWQYQYTVSLQGMDSSLCGGSLIAPDMVLTAAHCQGISNTAVIGRHNLNSNDGESIPIKRETLHAEFNATIMDSDLMLVLLERPIALDVPLVKVNSDKNRPRVGESVTVMGWGDTALDDSIFNDSDALMSVDINVISNRDCDNSRGIVYSEEYSYNGQVTENMMCATDEGQDSCQGDSGGPLVIQGISGDGTDDILVGVVSWGLGCGLSDFPGVYTRVSQFYDWIKDEVCNQSSNPPAEFFCGSISSSDMPTLMPTNEDREKSDQILDFNDFMSMTYSMSMP</sequence>
<feature type="compositionally biased region" description="Polar residues" evidence="5">
    <location>
        <begin position="1"/>
        <end position="16"/>
    </location>
</feature>
<dbReference type="InterPro" id="IPR009003">
    <property type="entry name" value="Peptidase_S1_PA"/>
</dbReference>
<keyword evidence="4" id="KW-0645">Protease</keyword>
<keyword evidence="2" id="KW-0843">Virulence</keyword>
<evidence type="ECO:0000313" key="7">
    <source>
        <dbReference type="EMBL" id="KAL3786235.1"/>
    </source>
</evidence>
<dbReference type="InterPro" id="IPR001254">
    <property type="entry name" value="Trypsin_dom"/>
</dbReference>
<feature type="domain" description="Peptidase S1" evidence="6">
    <location>
        <begin position="93"/>
        <end position="330"/>
    </location>
</feature>
<dbReference type="InterPro" id="IPR033116">
    <property type="entry name" value="TRYPSIN_SER"/>
</dbReference>
<dbReference type="PROSITE" id="PS50240">
    <property type="entry name" value="TRYPSIN_DOM"/>
    <property type="match status" value="1"/>
</dbReference>
<dbReference type="InterPro" id="IPR018114">
    <property type="entry name" value="TRYPSIN_HIS"/>
</dbReference>
<dbReference type="AlphaFoldDB" id="A0ABD3PDM0"/>
<dbReference type="GO" id="GO:0006508">
    <property type="term" value="P:proteolysis"/>
    <property type="evidence" value="ECO:0007669"/>
    <property type="project" value="UniProtKB-KW"/>
</dbReference>
<dbReference type="PROSITE" id="PS00134">
    <property type="entry name" value="TRYPSIN_HIS"/>
    <property type="match status" value="1"/>
</dbReference>
<dbReference type="Pfam" id="PF00089">
    <property type="entry name" value="Trypsin"/>
    <property type="match status" value="1"/>
</dbReference>
<dbReference type="PANTHER" id="PTHR24276">
    <property type="entry name" value="POLYSERASE-RELATED"/>
    <property type="match status" value="1"/>
</dbReference>
<name>A0ABD3PDM0_9STRA</name>
<dbReference type="Proteomes" id="UP001516023">
    <property type="component" value="Unassembled WGS sequence"/>
</dbReference>
<dbReference type="PROSITE" id="PS00135">
    <property type="entry name" value="TRYPSIN_SER"/>
    <property type="match status" value="1"/>
</dbReference>
<dbReference type="InterPro" id="IPR043504">
    <property type="entry name" value="Peptidase_S1_PA_chymotrypsin"/>
</dbReference>
<dbReference type="InterPro" id="IPR050430">
    <property type="entry name" value="Peptidase_S1"/>
</dbReference>
<organism evidence="7 8">
    <name type="scientific">Cyclotella cryptica</name>
    <dbReference type="NCBI Taxonomy" id="29204"/>
    <lineage>
        <taxon>Eukaryota</taxon>
        <taxon>Sar</taxon>
        <taxon>Stramenopiles</taxon>
        <taxon>Ochrophyta</taxon>
        <taxon>Bacillariophyta</taxon>
        <taxon>Coscinodiscophyceae</taxon>
        <taxon>Thalassiosirophycidae</taxon>
        <taxon>Stephanodiscales</taxon>
        <taxon>Stephanodiscaceae</taxon>
        <taxon>Cyclotella</taxon>
    </lineage>
</organism>
<keyword evidence="3" id="KW-1015">Disulfide bond</keyword>
<reference evidence="7 8" key="1">
    <citation type="journal article" date="2020" name="G3 (Bethesda)">
        <title>Improved Reference Genome for Cyclotella cryptica CCMP332, a Model for Cell Wall Morphogenesis, Salinity Adaptation, and Lipid Production in Diatoms (Bacillariophyta).</title>
        <authorList>
            <person name="Roberts W.R."/>
            <person name="Downey K.M."/>
            <person name="Ruck E.C."/>
            <person name="Traller J.C."/>
            <person name="Alverson A.J."/>
        </authorList>
    </citation>
    <scope>NUCLEOTIDE SEQUENCE [LARGE SCALE GENOMIC DNA]</scope>
    <source>
        <strain evidence="7 8">CCMP332</strain>
    </source>
</reference>
<dbReference type="FunFam" id="2.40.10.10:FF:000002">
    <property type="entry name" value="Transmembrane protease serine"/>
    <property type="match status" value="1"/>
</dbReference>
<dbReference type="GO" id="GO:0008236">
    <property type="term" value="F:serine-type peptidase activity"/>
    <property type="evidence" value="ECO:0007669"/>
    <property type="project" value="UniProtKB-KW"/>
</dbReference>
<keyword evidence="8" id="KW-1185">Reference proteome</keyword>
<accession>A0ABD3PDM0</accession>
<keyword evidence="4" id="KW-0720">Serine protease</keyword>
<dbReference type="PANTHER" id="PTHR24276:SF91">
    <property type="entry name" value="AT26814P-RELATED"/>
    <property type="match status" value="1"/>
</dbReference>
<evidence type="ECO:0000256" key="4">
    <source>
        <dbReference type="RuleBase" id="RU363034"/>
    </source>
</evidence>
<dbReference type="EMBL" id="JABMIG020000199">
    <property type="protein sequence ID" value="KAL3786235.1"/>
    <property type="molecule type" value="Genomic_DNA"/>
</dbReference>
<gene>
    <name evidence="7" type="ORF">HJC23_002486</name>
</gene>
<dbReference type="InterPro" id="IPR001314">
    <property type="entry name" value="Peptidase_S1A"/>
</dbReference>
<protein>
    <recommendedName>
        <fullName evidence="6">Peptidase S1 domain-containing protein</fullName>
    </recommendedName>
</protein>
<evidence type="ECO:0000313" key="8">
    <source>
        <dbReference type="Proteomes" id="UP001516023"/>
    </source>
</evidence>
<dbReference type="Gene3D" id="2.40.10.10">
    <property type="entry name" value="Trypsin-like serine proteases"/>
    <property type="match status" value="1"/>
</dbReference>